<keyword evidence="5 6" id="KW-0472">Membrane</keyword>
<dbReference type="Proteomes" id="UP000092714">
    <property type="component" value="Unassembled WGS sequence"/>
</dbReference>
<dbReference type="PROSITE" id="PS51849">
    <property type="entry name" value="RSGI_N"/>
    <property type="match status" value="1"/>
</dbReference>
<comment type="caution">
    <text evidence="8">The sequence shown here is derived from an EMBL/GenBank/DDBJ whole genome shotgun (WGS) entry which is preliminary data.</text>
</comment>
<proteinExistence type="predicted"/>
<keyword evidence="4 6" id="KW-1133">Transmembrane helix</keyword>
<dbReference type="InterPro" id="IPR024449">
    <property type="entry name" value="Anti-sigma_RsgI_N"/>
</dbReference>
<dbReference type="EMBL" id="MAPZ01000011">
    <property type="protein sequence ID" value="OBY11688.1"/>
    <property type="molecule type" value="Genomic_DNA"/>
</dbReference>
<gene>
    <name evidence="8" type="ORF">CP373A1_04670</name>
</gene>
<protein>
    <recommendedName>
        <fullName evidence="7">RsgI N-terminal anti-sigma domain-containing protein</fullName>
    </recommendedName>
</protein>
<evidence type="ECO:0000256" key="1">
    <source>
        <dbReference type="ARBA" id="ARBA00004162"/>
    </source>
</evidence>
<keyword evidence="9" id="KW-1185">Reference proteome</keyword>
<evidence type="ECO:0000256" key="2">
    <source>
        <dbReference type="ARBA" id="ARBA00022475"/>
    </source>
</evidence>
<comment type="subcellular location">
    <subcellularLocation>
        <location evidence="1">Cell membrane</location>
        <topology evidence="1">Single-pass membrane protein</topology>
    </subcellularLocation>
</comment>
<dbReference type="Pfam" id="PF23750">
    <property type="entry name" value="RsgI_M"/>
    <property type="match status" value="1"/>
</dbReference>
<evidence type="ECO:0000313" key="8">
    <source>
        <dbReference type="EMBL" id="OBY11688.1"/>
    </source>
</evidence>
<feature type="domain" description="RsgI N-terminal anti-sigma" evidence="7">
    <location>
        <begin position="149"/>
        <end position="196"/>
    </location>
</feature>
<evidence type="ECO:0000256" key="3">
    <source>
        <dbReference type="ARBA" id="ARBA00022692"/>
    </source>
</evidence>
<dbReference type="AlphaFoldDB" id="A0A1B8RS80"/>
<accession>A0A1B8RS80</accession>
<sequence>MEEFNRNKYIFSSSPAIIEVGEEVRRIREKQISFMLKELFLYKILVKDLVNIFPTYRDRNLILNIASYIYEDYELFEKVQKKRELPVAMVAKRTRVSRTFLEIWQDYILVYVIILSNPNYKYIQDYIRIEERSKTTALVPKENKNNDIKKGIVLKVNKRSVIVFTSAGEFLKLKKEGDLKVGQEYRGKEKKGIRNYKLQICIGAVFLTFILAGGIYQYTKSVRTVVIDTTSQLKYELNRFNKVIYTYSPTQKGKDLINAVNPKYKNIDKALEESIRYAKENDMIPNQSILITISGEALKYGLLEDTARYVKEEKVRVLVNNSGKEHNIKEMVNDEKESKDEQK</sequence>
<evidence type="ECO:0000256" key="4">
    <source>
        <dbReference type="ARBA" id="ARBA00022989"/>
    </source>
</evidence>
<evidence type="ECO:0000256" key="5">
    <source>
        <dbReference type="ARBA" id="ARBA00023136"/>
    </source>
</evidence>
<organism evidence="8 9">
    <name type="scientific">Clostridium paraputrificum</name>
    <dbReference type="NCBI Taxonomy" id="29363"/>
    <lineage>
        <taxon>Bacteria</taxon>
        <taxon>Bacillati</taxon>
        <taxon>Bacillota</taxon>
        <taxon>Clostridia</taxon>
        <taxon>Eubacteriales</taxon>
        <taxon>Clostridiaceae</taxon>
        <taxon>Clostridium</taxon>
    </lineage>
</organism>
<keyword evidence="2" id="KW-1003">Cell membrane</keyword>
<keyword evidence="3 6" id="KW-0812">Transmembrane</keyword>
<evidence type="ECO:0000313" key="9">
    <source>
        <dbReference type="Proteomes" id="UP000092714"/>
    </source>
</evidence>
<dbReference type="eggNOG" id="ENOG503373I">
    <property type="taxonomic scope" value="Bacteria"/>
</dbReference>
<dbReference type="Pfam" id="PF12791">
    <property type="entry name" value="RsgI_N"/>
    <property type="match status" value="1"/>
</dbReference>
<dbReference type="InterPro" id="IPR055431">
    <property type="entry name" value="RsgI_M"/>
</dbReference>
<dbReference type="GO" id="GO:0005886">
    <property type="term" value="C:plasma membrane"/>
    <property type="evidence" value="ECO:0007669"/>
    <property type="project" value="UniProtKB-SubCell"/>
</dbReference>
<feature type="transmembrane region" description="Helical" evidence="6">
    <location>
        <begin position="196"/>
        <end position="216"/>
    </location>
</feature>
<name>A0A1B8RS80_9CLOT</name>
<evidence type="ECO:0000259" key="7">
    <source>
        <dbReference type="PROSITE" id="PS51849"/>
    </source>
</evidence>
<evidence type="ECO:0000256" key="6">
    <source>
        <dbReference type="SAM" id="Phobius"/>
    </source>
</evidence>
<reference evidence="8 9" key="1">
    <citation type="submission" date="2016-06" db="EMBL/GenBank/DDBJ databases">
        <authorList>
            <person name="Kjaerup R.B."/>
            <person name="Dalgaard T.S."/>
            <person name="Juul-Madsen H.R."/>
        </authorList>
    </citation>
    <scope>NUCLEOTIDE SEQUENCE [LARGE SCALE GENOMIC DNA]</scope>
    <source>
        <strain evidence="8 9">373-A1</strain>
    </source>
</reference>
<dbReference type="RefSeq" id="WP_055184788.1">
    <property type="nucleotide sequence ID" value="NZ_CABJAZ010000007.1"/>
</dbReference>